<dbReference type="PANTHER" id="PTHR41878:SF1">
    <property type="entry name" value="TNPR PROTEIN"/>
    <property type="match status" value="1"/>
</dbReference>
<dbReference type="InterPro" id="IPR024047">
    <property type="entry name" value="MM3350-like_sf"/>
</dbReference>
<protein>
    <recommendedName>
        <fullName evidence="1">Plasmid pRiA4b Orf3-like domain-containing protein</fullName>
    </recommendedName>
</protein>
<accession>A0ABW3PLM8</accession>
<dbReference type="RefSeq" id="WP_121977737.1">
    <property type="nucleotide sequence ID" value="NZ_JBHTLH010000005.1"/>
</dbReference>
<dbReference type="Proteomes" id="UP001597156">
    <property type="component" value="Unassembled WGS sequence"/>
</dbReference>
<sequence length="106" mass="12109">MSDDHIVVWYNELKLFANLIVIKLVFEIQDDQSNDYPVVVSGQGACPPEDSGGVYGWLATYEAYKDPKNPDHDDAVEWLTESEQLPEEMSFDLDDVNQFLKARVKL</sequence>
<name>A0ABW3PLM8_9LACO</name>
<comment type="caution">
    <text evidence="2">The sequence shown here is derived from an EMBL/GenBank/DDBJ whole genome shotgun (WGS) entry which is preliminary data.</text>
</comment>
<evidence type="ECO:0000313" key="2">
    <source>
        <dbReference type="EMBL" id="MFD1124131.1"/>
    </source>
</evidence>
<gene>
    <name evidence="2" type="ORF">ACFQ22_01975</name>
</gene>
<dbReference type="EMBL" id="JBHTLH010000005">
    <property type="protein sequence ID" value="MFD1124131.1"/>
    <property type="molecule type" value="Genomic_DNA"/>
</dbReference>
<organism evidence="2 3">
    <name type="scientific">Lentilactobacillus raoultii</name>
    <dbReference type="NCBI Taxonomy" id="1987503"/>
    <lineage>
        <taxon>Bacteria</taxon>
        <taxon>Bacillati</taxon>
        <taxon>Bacillota</taxon>
        <taxon>Bacilli</taxon>
        <taxon>Lactobacillales</taxon>
        <taxon>Lactobacillaceae</taxon>
        <taxon>Lentilactobacillus</taxon>
    </lineage>
</organism>
<reference evidence="3" key="1">
    <citation type="journal article" date="2019" name="Int. J. Syst. Evol. Microbiol.">
        <title>The Global Catalogue of Microorganisms (GCM) 10K type strain sequencing project: providing services to taxonomists for standard genome sequencing and annotation.</title>
        <authorList>
            <consortium name="The Broad Institute Genomics Platform"/>
            <consortium name="The Broad Institute Genome Sequencing Center for Infectious Disease"/>
            <person name="Wu L."/>
            <person name="Ma J."/>
        </authorList>
    </citation>
    <scope>NUCLEOTIDE SEQUENCE [LARGE SCALE GENOMIC DNA]</scope>
    <source>
        <strain evidence="3">CCUG 71848</strain>
    </source>
</reference>
<dbReference type="SUPFAM" id="SSF159941">
    <property type="entry name" value="MM3350-like"/>
    <property type="match status" value="1"/>
</dbReference>
<proteinExistence type="predicted"/>
<feature type="domain" description="Plasmid pRiA4b Orf3-like" evidence="1">
    <location>
        <begin position="24"/>
        <end position="97"/>
    </location>
</feature>
<keyword evidence="3" id="KW-1185">Reference proteome</keyword>
<evidence type="ECO:0000259" key="1">
    <source>
        <dbReference type="Pfam" id="PF07929"/>
    </source>
</evidence>
<evidence type="ECO:0000313" key="3">
    <source>
        <dbReference type="Proteomes" id="UP001597156"/>
    </source>
</evidence>
<dbReference type="Gene3D" id="3.10.290.30">
    <property type="entry name" value="MM3350-like"/>
    <property type="match status" value="1"/>
</dbReference>
<dbReference type="Pfam" id="PF07929">
    <property type="entry name" value="PRiA4_ORF3"/>
    <property type="match status" value="1"/>
</dbReference>
<dbReference type="PANTHER" id="PTHR41878">
    <property type="entry name" value="LEXA REPRESSOR-RELATED"/>
    <property type="match status" value="1"/>
</dbReference>
<dbReference type="InterPro" id="IPR012912">
    <property type="entry name" value="Plasmid_pRiA4b_Orf3-like"/>
</dbReference>